<dbReference type="CDD" id="cd02440">
    <property type="entry name" value="AdoMet_MTases"/>
    <property type="match status" value="1"/>
</dbReference>
<organism evidence="7 8">
    <name type="scientific">Aedoeadaptatus coxii</name>
    <dbReference type="NCBI Taxonomy" id="755172"/>
    <lineage>
        <taxon>Bacteria</taxon>
        <taxon>Bacillati</taxon>
        <taxon>Bacillota</taxon>
        <taxon>Tissierellia</taxon>
        <taxon>Tissierellales</taxon>
        <taxon>Peptoniphilaceae</taxon>
        <taxon>Aedoeadaptatus</taxon>
    </lineage>
</organism>
<keyword evidence="3 4" id="KW-0949">S-adenosyl-L-methionine</keyword>
<feature type="binding site" evidence="4">
    <location>
        <position position="286"/>
    </location>
    <ligand>
        <name>S-adenosyl-L-methionine</name>
        <dbReference type="ChEBI" id="CHEBI:59789"/>
    </ligand>
</feature>
<dbReference type="InterPro" id="IPR012340">
    <property type="entry name" value="NA-bd_OB-fold"/>
</dbReference>
<comment type="similarity">
    <text evidence="4">Belongs to the class I-like SAM-binding methyltransferase superfamily. RNA M5U methyltransferase family.</text>
</comment>
<dbReference type="Gene3D" id="2.40.50.140">
    <property type="entry name" value="Nucleic acid-binding proteins"/>
    <property type="match status" value="1"/>
</dbReference>
<evidence type="ECO:0000256" key="2">
    <source>
        <dbReference type="ARBA" id="ARBA00022679"/>
    </source>
</evidence>
<evidence type="ECO:0000259" key="6">
    <source>
        <dbReference type="PROSITE" id="PS50926"/>
    </source>
</evidence>
<comment type="caution">
    <text evidence="7">The sequence shown here is derived from an EMBL/GenBank/DDBJ whole genome shotgun (WGS) entry which is preliminary data.</text>
</comment>
<dbReference type="AlphaFoldDB" id="A0A134AB17"/>
<keyword evidence="8" id="KW-1185">Reference proteome</keyword>
<dbReference type="PATRIC" id="fig|755172.3.peg.1782"/>
<proteinExistence type="inferred from homology"/>
<dbReference type="GO" id="GO:0070041">
    <property type="term" value="F:rRNA (uridine-C5-)-methyltransferase activity"/>
    <property type="evidence" value="ECO:0007669"/>
    <property type="project" value="TreeGrafter"/>
</dbReference>
<dbReference type="NCBIfam" id="TIGR00479">
    <property type="entry name" value="rumA"/>
    <property type="match status" value="1"/>
</dbReference>
<accession>A0A134AB17</accession>
<feature type="binding site" evidence="4">
    <location>
        <position position="380"/>
    </location>
    <ligand>
        <name>S-adenosyl-L-methionine</name>
        <dbReference type="ChEBI" id="CHEBI:59789"/>
    </ligand>
</feature>
<evidence type="ECO:0000256" key="4">
    <source>
        <dbReference type="PROSITE-ProRule" id="PRU01024"/>
    </source>
</evidence>
<sequence>MGNRKGGIMAKKYREGEIVERHFPNRSVVKTEDGTEIHVKGGLPGQKVGVRITRNRANNKKGKIVETLAPSPMETAPDCPHASICGGCMYQTLTYEKESALKKDMLDDLYGRDVPYTMAPQTYHYRNKMEYTFGDEEKGGPLTLGLHHKKGFYDIVSTSGCLLVPEDMETIRAEVERYFRERNTPFYHRMCHEGTLRYLVVRHARATDTYLVNLVTTSDPVDEDDFVTFLQSLNLKGTIASIYHTISDDWADAIKPEKILRLEGDDYLEERLLDLNFQIAPFSFFQPNPDTAKLIYEKARALAGREKGVVYDLYSGTGTIGQILAQEAKEVIGIEIVESAVEDANRAAKANGIENARFLAGDVLELIDTLTTRPDLLVVDPPRDGIHPKAIDKLAALNAPRILYISCNPVTQKRDIEILEASGYKVEHLEAVDQFPRTAHVETVVLMSRK</sequence>
<evidence type="ECO:0000256" key="5">
    <source>
        <dbReference type="PROSITE-ProRule" id="PRU10015"/>
    </source>
</evidence>
<dbReference type="PANTHER" id="PTHR11061">
    <property type="entry name" value="RNA M5U METHYLTRANSFERASE"/>
    <property type="match status" value="1"/>
</dbReference>
<feature type="active site" description="Nucleophile" evidence="4">
    <location>
        <position position="407"/>
    </location>
</feature>
<name>A0A134AB17_9FIRM</name>
<dbReference type="InterPro" id="IPR002792">
    <property type="entry name" value="TRAM_dom"/>
</dbReference>
<dbReference type="InterPro" id="IPR029063">
    <property type="entry name" value="SAM-dependent_MTases_sf"/>
</dbReference>
<evidence type="ECO:0000313" key="8">
    <source>
        <dbReference type="Proteomes" id="UP000070442"/>
    </source>
</evidence>
<dbReference type="InterPro" id="IPR010280">
    <property type="entry name" value="U5_MeTrfase_fam"/>
</dbReference>
<feature type="binding site" evidence="4">
    <location>
        <position position="314"/>
    </location>
    <ligand>
        <name>S-adenosyl-L-methionine</name>
        <dbReference type="ChEBI" id="CHEBI:59789"/>
    </ligand>
</feature>
<dbReference type="Pfam" id="PF05958">
    <property type="entry name" value="tRNA_U5-meth_tr"/>
    <property type="match status" value="1"/>
</dbReference>
<dbReference type="InterPro" id="IPR030390">
    <property type="entry name" value="MeTrfase_TrmA_AS"/>
</dbReference>
<dbReference type="PROSITE" id="PS01230">
    <property type="entry name" value="TRMA_1"/>
    <property type="match status" value="1"/>
</dbReference>
<evidence type="ECO:0000256" key="1">
    <source>
        <dbReference type="ARBA" id="ARBA00022603"/>
    </source>
</evidence>
<dbReference type="Gene3D" id="2.40.50.1070">
    <property type="match status" value="1"/>
</dbReference>
<dbReference type="PROSITE" id="PS50926">
    <property type="entry name" value="TRAM"/>
    <property type="match status" value="1"/>
</dbReference>
<dbReference type="STRING" id="755172.HMPREF1863_01826"/>
<keyword evidence="1 4" id="KW-0489">Methyltransferase</keyword>
<feature type="active site" evidence="5">
    <location>
        <position position="407"/>
    </location>
</feature>
<keyword evidence="2 4" id="KW-0808">Transferase</keyword>
<gene>
    <name evidence="7" type="ORF">HMPREF1863_01826</name>
</gene>
<evidence type="ECO:0000256" key="3">
    <source>
        <dbReference type="ARBA" id="ARBA00022691"/>
    </source>
</evidence>
<dbReference type="EMBL" id="LSDG01000046">
    <property type="protein sequence ID" value="KXB64907.1"/>
    <property type="molecule type" value="Genomic_DNA"/>
</dbReference>
<dbReference type="PANTHER" id="PTHR11061:SF30">
    <property type="entry name" value="TRNA (URACIL(54)-C(5))-METHYLTRANSFERASE"/>
    <property type="match status" value="1"/>
</dbReference>
<dbReference type="SUPFAM" id="SSF53335">
    <property type="entry name" value="S-adenosyl-L-methionine-dependent methyltransferases"/>
    <property type="match status" value="1"/>
</dbReference>
<dbReference type="Gene3D" id="3.40.50.150">
    <property type="entry name" value="Vaccinia Virus protein VP39"/>
    <property type="match status" value="1"/>
</dbReference>
<reference evidence="8" key="1">
    <citation type="submission" date="2016-01" db="EMBL/GenBank/DDBJ databases">
        <authorList>
            <person name="Mitreva M."/>
            <person name="Pepin K.H."/>
            <person name="Mihindukulasuriya K.A."/>
            <person name="Fulton R."/>
            <person name="Fronick C."/>
            <person name="O'Laughlin M."/>
            <person name="Miner T."/>
            <person name="Herter B."/>
            <person name="Rosa B.A."/>
            <person name="Cordes M."/>
            <person name="Tomlinson C."/>
            <person name="Wollam A."/>
            <person name="Palsikar V.B."/>
            <person name="Mardis E.R."/>
            <person name="Wilson R.K."/>
        </authorList>
    </citation>
    <scope>NUCLEOTIDE SEQUENCE [LARGE SCALE GENOMIC DNA]</scope>
    <source>
        <strain evidence="8">DNF00729</strain>
    </source>
</reference>
<protein>
    <submittedName>
        <fullName evidence="7">23S rRNA (Uracil-5-)-methyltransferase RumA</fullName>
    </submittedName>
</protein>
<dbReference type="PROSITE" id="PS51687">
    <property type="entry name" value="SAM_MT_RNA_M5U"/>
    <property type="match status" value="1"/>
</dbReference>
<dbReference type="Proteomes" id="UP000070442">
    <property type="component" value="Unassembled WGS sequence"/>
</dbReference>
<feature type="binding site" evidence="4">
    <location>
        <position position="335"/>
    </location>
    <ligand>
        <name>S-adenosyl-L-methionine</name>
        <dbReference type="ChEBI" id="CHEBI:59789"/>
    </ligand>
</feature>
<evidence type="ECO:0000313" key="7">
    <source>
        <dbReference type="EMBL" id="KXB64907.1"/>
    </source>
</evidence>
<dbReference type="GO" id="GO:0070475">
    <property type="term" value="P:rRNA base methylation"/>
    <property type="evidence" value="ECO:0007669"/>
    <property type="project" value="TreeGrafter"/>
</dbReference>
<feature type="domain" description="TRAM" evidence="6">
    <location>
        <begin position="1"/>
        <end position="66"/>
    </location>
</feature>